<dbReference type="OrthoDB" id="2148977at2759"/>
<dbReference type="GO" id="GO:0046872">
    <property type="term" value="F:metal ion binding"/>
    <property type="evidence" value="ECO:0007669"/>
    <property type="project" value="UniProtKB-KW"/>
</dbReference>
<feature type="binding site" evidence="10">
    <location>
        <position position="483"/>
    </location>
    <ligand>
        <name>substrate</name>
    </ligand>
</feature>
<dbReference type="EMBL" id="KQ965838">
    <property type="protein sequence ID" value="KXS10060.1"/>
    <property type="molecule type" value="Genomic_DNA"/>
</dbReference>
<dbReference type="CDD" id="cd07033">
    <property type="entry name" value="TPP_PYR_DXS_TK_like"/>
    <property type="match status" value="1"/>
</dbReference>
<dbReference type="CDD" id="cd02012">
    <property type="entry name" value="TPP_TK"/>
    <property type="match status" value="1"/>
</dbReference>
<reference evidence="15 16" key="1">
    <citation type="journal article" date="2015" name="Genome Biol. Evol.">
        <title>Phylogenomic analyses indicate that early fungi evolved digesting cell walls of algal ancestors of land plants.</title>
        <authorList>
            <person name="Chang Y."/>
            <person name="Wang S."/>
            <person name="Sekimoto S."/>
            <person name="Aerts A.L."/>
            <person name="Choi C."/>
            <person name="Clum A."/>
            <person name="LaButti K.M."/>
            <person name="Lindquist E.A."/>
            <person name="Yee Ngan C."/>
            <person name="Ohm R.A."/>
            <person name="Salamov A.A."/>
            <person name="Grigoriev I.V."/>
            <person name="Spatafora J.W."/>
            <person name="Berbee M.L."/>
        </authorList>
    </citation>
    <scope>NUCLEOTIDE SEQUENCE [LARGE SCALE GENOMIC DNA]</scope>
    <source>
        <strain evidence="15 16">JEL478</strain>
    </source>
</reference>
<dbReference type="InterPro" id="IPR033247">
    <property type="entry name" value="Transketolase_fam"/>
</dbReference>
<feature type="active site" description="Proton donor" evidence="9">
    <location>
        <position position="425"/>
    </location>
</feature>
<evidence type="ECO:0000259" key="14">
    <source>
        <dbReference type="SMART" id="SM00861"/>
    </source>
</evidence>
<dbReference type="EC" id="2.2.1.1" evidence="3"/>
<dbReference type="Pfam" id="PF00456">
    <property type="entry name" value="Transketolase_N"/>
    <property type="match status" value="1"/>
</dbReference>
<feature type="binding site" evidence="11">
    <location>
        <position position="75"/>
    </location>
    <ligand>
        <name>thiamine diphosphate</name>
        <dbReference type="ChEBI" id="CHEBI:58937"/>
    </ligand>
</feature>
<comment type="similarity">
    <text evidence="2">Belongs to the transketolase family.</text>
</comment>
<feature type="binding site" evidence="10">
    <location>
        <position position="366"/>
    </location>
    <ligand>
        <name>substrate</name>
    </ligand>
</feature>
<comment type="catalytic activity">
    <reaction evidence="8">
        <text>D-sedoheptulose 7-phosphate + D-glyceraldehyde 3-phosphate = aldehydo-D-ribose 5-phosphate + D-xylulose 5-phosphate</text>
        <dbReference type="Rhea" id="RHEA:10508"/>
        <dbReference type="ChEBI" id="CHEBI:57483"/>
        <dbReference type="ChEBI" id="CHEBI:57737"/>
        <dbReference type="ChEBI" id="CHEBI:58273"/>
        <dbReference type="ChEBI" id="CHEBI:59776"/>
        <dbReference type="EC" id="2.2.1.1"/>
    </reaction>
</comment>
<keyword evidence="16" id="KW-1185">Reference proteome</keyword>
<feature type="site" description="Important for catalytic activity" evidence="13">
    <location>
        <position position="270"/>
    </location>
</feature>
<feature type="binding site" evidence="11">
    <location>
        <begin position="123"/>
        <end position="125"/>
    </location>
    <ligand>
        <name>thiamine diphosphate</name>
        <dbReference type="ChEBI" id="CHEBI:58937"/>
    </ligand>
</feature>
<feature type="binding site" evidence="12">
    <location>
        <position position="196"/>
    </location>
    <ligand>
        <name>Mg(2+)</name>
        <dbReference type="ChEBI" id="CHEBI:18420"/>
    </ligand>
</feature>
<feature type="binding site" evidence="12">
    <location>
        <position position="194"/>
    </location>
    <ligand>
        <name>Mg(2+)</name>
        <dbReference type="ChEBI" id="CHEBI:18420"/>
    </ligand>
</feature>
<dbReference type="PANTHER" id="PTHR43522">
    <property type="entry name" value="TRANSKETOLASE"/>
    <property type="match status" value="1"/>
</dbReference>
<dbReference type="Gene3D" id="3.40.50.970">
    <property type="match status" value="2"/>
</dbReference>
<dbReference type="OMA" id="EWTTGNL"/>
<dbReference type="GO" id="GO:0006098">
    <property type="term" value="P:pentose-phosphate shunt"/>
    <property type="evidence" value="ECO:0007669"/>
    <property type="project" value="TreeGrafter"/>
</dbReference>
<comment type="cofactor">
    <cofactor evidence="11">
        <name>thiamine diphosphate</name>
        <dbReference type="ChEBI" id="CHEBI:58937"/>
    </cofactor>
    <text evidence="11">Binds 1 thiamine pyrophosphate per subunit. During the reaction, the substrate forms a covalent intermediate with the cofactor.</text>
</comment>
<evidence type="ECO:0000256" key="4">
    <source>
        <dbReference type="ARBA" id="ARBA00022679"/>
    </source>
</evidence>
<dbReference type="AlphaFoldDB" id="A0A138ZZX8"/>
<dbReference type="FunFam" id="3.40.50.970:FF:000004">
    <property type="entry name" value="Transketolase"/>
    <property type="match status" value="1"/>
</dbReference>
<dbReference type="GO" id="GO:0004802">
    <property type="term" value="F:transketolase activity"/>
    <property type="evidence" value="ECO:0007669"/>
    <property type="project" value="UniProtKB-EC"/>
</dbReference>
<dbReference type="GO" id="GO:0005829">
    <property type="term" value="C:cytosol"/>
    <property type="evidence" value="ECO:0007669"/>
    <property type="project" value="TreeGrafter"/>
</dbReference>
<dbReference type="InterPro" id="IPR029061">
    <property type="entry name" value="THDP-binding"/>
</dbReference>
<accession>A0A138ZZX8</accession>
<dbReference type="SMART" id="SM00861">
    <property type="entry name" value="Transket_pyr"/>
    <property type="match status" value="1"/>
</dbReference>
<evidence type="ECO:0000256" key="10">
    <source>
        <dbReference type="PIRSR" id="PIRSR605478-2"/>
    </source>
</evidence>
<keyword evidence="6 12" id="KW-0460">Magnesium</keyword>
<feature type="binding site" evidence="11">
    <location>
        <position position="165"/>
    </location>
    <ligand>
        <name>thiamine diphosphate</name>
        <dbReference type="ChEBI" id="CHEBI:58937"/>
    </ligand>
</feature>
<dbReference type="InterPro" id="IPR055152">
    <property type="entry name" value="Transketolase-like_C_2"/>
</dbReference>
<dbReference type="InterPro" id="IPR005478">
    <property type="entry name" value="Transketolase_bac-like"/>
</dbReference>
<dbReference type="PANTHER" id="PTHR43522:SF2">
    <property type="entry name" value="TRANSKETOLASE 1-RELATED"/>
    <property type="match status" value="1"/>
</dbReference>
<evidence type="ECO:0000256" key="7">
    <source>
        <dbReference type="ARBA" id="ARBA00023052"/>
    </source>
</evidence>
<comment type="cofactor">
    <cofactor evidence="12">
        <name>Mg(2+)</name>
        <dbReference type="ChEBI" id="CHEBI:18420"/>
    </cofactor>
    <text evidence="12">Binds 1 Mg(2+) ion per subunit. Can also utilize other divalent metal cations, such as Ca(2+), Mn(2+) and Co(2+).</text>
</comment>
<proteinExistence type="inferred from homology"/>
<feature type="binding site" evidence="10">
    <location>
        <position position="35"/>
    </location>
    <ligand>
        <name>substrate</name>
    </ligand>
</feature>
<evidence type="ECO:0000256" key="6">
    <source>
        <dbReference type="ARBA" id="ARBA00022842"/>
    </source>
</evidence>
<dbReference type="InterPro" id="IPR005474">
    <property type="entry name" value="Transketolase_N"/>
</dbReference>
<feature type="binding site" evidence="10">
    <location>
        <position position="475"/>
    </location>
    <ligand>
        <name>substrate</name>
    </ligand>
</feature>
<dbReference type="Pfam" id="PF22613">
    <property type="entry name" value="Transketolase_C_1"/>
    <property type="match status" value="1"/>
</dbReference>
<protein>
    <recommendedName>
        <fullName evidence="3">transketolase</fullName>
        <ecNumber evidence="3">2.2.1.1</ecNumber>
    </recommendedName>
</protein>
<evidence type="ECO:0000256" key="1">
    <source>
        <dbReference type="ARBA" id="ARBA00001941"/>
    </source>
</evidence>
<feature type="binding site" evidence="11">
    <location>
        <position position="270"/>
    </location>
    <ligand>
        <name>thiamine diphosphate</name>
        <dbReference type="ChEBI" id="CHEBI:58937"/>
    </ligand>
</feature>
<feature type="binding site" evidence="10">
    <location>
        <position position="393"/>
    </location>
    <ligand>
        <name>substrate</name>
    </ligand>
</feature>
<evidence type="ECO:0000256" key="8">
    <source>
        <dbReference type="ARBA" id="ARBA00049473"/>
    </source>
</evidence>
<dbReference type="NCBIfam" id="TIGR00232">
    <property type="entry name" value="tktlase_bact"/>
    <property type="match status" value="1"/>
</dbReference>
<feature type="binding site" evidence="10">
    <location>
        <position position="487"/>
    </location>
    <ligand>
        <name>substrate</name>
    </ligand>
</feature>
<gene>
    <name evidence="15" type="ORF">M427DRAFT_128174</name>
</gene>
<feature type="binding site" evidence="11">
    <location>
        <position position="194"/>
    </location>
    <ligand>
        <name>thiamine diphosphate</name>
        <dbReference type="ChEBI" id="CHEBI:58937"/>
    </ligand>
</feature>
<evidence type="ECO:0000256" key="9">
    <source>
        <dbReference type="PIRSR" id="PIRSR605478-1"/>
    </source>
</evidence>
<keyword evidence="7 11" id="KW-0786">Thiamine pyrophosphate</keyword>
<evidence type="ECO:0000256" key="13">
    <source>
        <dbReference type="PIRSR" id="PIRSR605478-5"/>
    </source>
</evidence>
<evidence type="ECO:0000313" key="16">
    <source>
        <dbReference type="Proteomes" id="UP000070544"/>
    </source>
</evidence>
<dbReference type="InterPro" id="IPR005475">
    <property type="entry name" value="Transketolase-like_Pyr-bd"/>
</dbReference>
<feature type="binding site" evidence="10">
    <location>
        <position position="270"/>
    </location>
    <ligand>
        <name>substrate</name>
    </ligand>
</feature>
<evidence type="ECO:0000313" key="15">
    <source>
        <dbReference type="EMBL" id="KXS10060.1"/>
    </source>
</evidence>
<dbReference type="InterPro" id="IPR009014">
    <property type="entry name" value="Transketo_C/PFOR_II"/>
</dbReference>
<dbReference type="STRING" id="1344416.A0A138ZZX8"/>
<keyword evidence="4" id="KW-0808">Transferase</keyword>
<dbReference type="GO" id="GO:0005634">
    <property type="term" value="C:nucleus"/>
    <property type="evidence" value="ECO:0007669"/>
    <property type="project" value="TreeGrafter"/>
</dbReference>
<name>A0A138ZZX8_GONPJ</name>
<dbReference type="InterPro" id="IPR049557">
    <property type="entry name" value="Transketolase_CS"/>
</dbReference>
<evidence type="ECO:0000256" key="2">
    <source>
        <dbReference type="ARBA" id="ARBA00007131"/>
    </source>
</evidence>
<feature type="site" description="Important for catalytic activity" evidence="13">
    <location>
        <position position="35"/>
    </location>
</feature>
<sequence>MTVNGHSSFTDVDRKAVNTIRVLGADTVRKANSGHPGAPIGCAPMAHVLFTKYLKANPTNSHWLNRDRFILSNGHGSALQYVMLHLLGYKMSIDDLKSFRQMGSNTPGHPEVHLTDGVEVTTGPLGQGISMGVGLAAAERHLAATFNKPDFPVVDNNVFVMIGDGCFQEGVACEAASLAGHLKLGNLIVLYDANNIQIDGEIDLTFTEDVNARHESYGWHTQTVEDGDSDLDGIAKAIEAAIAVKDKPSLITIRTTIGYGSQNQGTEKVHGVPLEPKDIAEMKKKFGFDPEKHFHVEEDVYELYAAVRAKGVQAEKEWNALYSKFAEAYPAEAAEFERRLIKKELPKDFEKLLPVYDPSGPQVATRVASLDCLNALTPVFPELFGGSADLTGSNSTGYKGKTEFQPDGNKYGNYAGRYVRFGVREHGMAAFSNGVAAYGGIIPFNATYLNFITYAAGAIRLSALSRHQVLYITTHDSIAVGEDGRTHQASENIPWLRALPNLYLFRPADGNETAGSYAQALKFREGPSVFAFSKQNLPRLSGTSADKVAFGAYILSDVPKPDVVLVATGSEVSLIVETAKLLASEGIQARVVSAPCLELFAKQSLDYQRSVLGEGIPVVSAEAAGTFGWQKWAHVSHGVDWFGASSPYELIFKKFGLVPDVHAQRVKKAIEFYKIRPVPALIYDAQELLGKVVFDD</sequence>
<evidence type="ECO:0000256" key="12">
    <source>
        <dbReference type="PIRSR" id="PIRSR605478-4"/>
    </source>
</evidence>
<feature type="binding site" evidence="12">
    <location>
        <position position="164"/>
    </location>
    <ligand>
        <name>Mg(2+)</name>
        <dbReference type="ChEBI" id="CHEBI:18420"/>
    </ligand>
</feature>
<comment type="cofactor">
    <cofactor evidence="1">
        <name>Co(2+)</name>
        <dbReference type="ChEBI" id="CHEBI:48828"/>
    </cofactor>
</comment>
<evidence type="ECO:0000256" key="11">
    <source>
        <dbReference type="PIRSR" id="PIRSR605478-3"/>
    </source>
</evidence>
<dbReference type="PROSITE" id="PS00801">
    <property type="entry name" value="TRANSKETOLASE_1"/>
    <property type="match status" value="1"/>
</dbReference>
<organism evidence="15 16">
    <name type="scientific">Gonapodya prolifera (strain JEL478)</name>
    <name type="common">Monoblepharis prolifera</name>
    <dbReference type="NCBI Taxonomy" id="1344416"/>
    <lineage>
        <taxon>Eukaryota</taxon>
        <taxon>Fungi</taxon>
        <taxon>Fungi incertae sedis</taxon>
        <taxon>Chytridiomycota</taxon>
        <taxon>Chytridiomycota incertae sedis</taxon>
        <taxon>Monoblepharidomycetes</taxon>
        <taxon>Monoblepharidales</taxon>
        <taxon>Gonapodyaceae</taxon>
        <taxon>Gonapodya</taxon>
    </lineage>
</organism>
<evidence type="ECO:0000256" key="3">
    <source>
        <dbReference type="ARBA" id="ARBA00013152"/>
    </source>
</evidence>
<dbReference type="SUPFAM" id="SSF52518">
    <property type="entry name" value="Thiamin diphosphate-binding fold (THDP-binding)"/>
    <property type="match status" value="2"/>
</dbReference>
<evidence type="ECO:0000256" key="5">
    <source>
        <dbReference type="ARBA" id="ARBA00022723"/>
    </source>
</evidence>
<feature type="domain" description="Transketolase-like pyrimidine-binding" evidence="14">
    <location>
        <begin position="363"/>
        <end position="540"/>
    </location>
</feature>
<keyword evidence="5 12" id="KW-0479">Metal-binding</keyword>
<dbReference type="Gene3D" id="3.40.50.920">
    <property type="match status" value="1"/>
</dbReference>
<dbReference type="Pfam" id="PF02779">
    <property type="entry name" value="Transket_pyr"/>
    <property type="match status" value="1"/>
</dbReference>
<dbReference type="FunFam" id="3.40.50.970:FF:000003">
    <property type="entry name" value="Transketolase"/>
    <property type="match status" value="1"/>
</dbReference>
<dbReference type="SUPFAM" id="SSF52922">
    <property type="entry name" value="TK C-terminal domain-like"/>
    <property type="match status" value="1"/>
</dbReference>
<dbReference type="Proteomes" id="UP000070544">
    <property type="component" value="Unassembled WGS sequence"/>
</dbReference>
<feature type="binding site" evidence="11">
    <location>
        <position position="451"/>
    </location>
    <ligand>
        <name>thiamine diphosphate</name>
        <dbReference type="ChEBI" id="CHEBI:58937"/>
    </ligand>
</feature>